<dbReference type="SUPFAM" id="SSF54862">
    <property type="entry name" value="4Fe-4S ferredoxins"/>
    <property type="match status" value="2"/>
</dbReference>
<evidence type="ECO:0000256" key="1">
    <source>
        <dbReference type="ARBA" id="ARBA00022485"/>
    </source>
</evidence>
<proteinExistence type="predicted"/>
<keyword evidence="2" id="KW-0479">Metal-binding</keyword>
<dbReference type="AlphaFoldDB" id="A0A1Q6DWF7"/>
<evidence type="ECO:0000259" key="5">
    <source>
        <dbReference type="PROSITE" id="PS51379"/>
    </source>
</evidence>
<dbReference type="GO" id="GO:0046872">
    <property type="term" value="F:metal ion binding"/>
    <property type="evidence" value="ECO:0007669"/>
    <property type="project" value="UniProtKB-KW"/>
</dbReference>
<dbReference type="PROSITE" id="PS00198">
    <property type="entry name" value="4FE4S_FER_1"/>
    <property type="match status" value="5"/>
</dbReference>
<dbReference type="Pfam" id="PF00037">
    <property type="entry name" value="Fer4"/>
    <property type="match status" value="1"/>
</dbReference>
<feature type="domain" description="4Fe-4S ferredoxin-type" evidence="5">
    <location>
        <begin position="222"/>
        <end position="244"/>
    </location>
</feature>
<evidence type="ECO:0000256" key="3">
    <source>
        <dbReference type="ARBA" id="ARBA00023004"/>
    </source>
</evidence>
<feature type="domain" description="4Fe-4S ferredoxin-type" evidence="5">
    <location>
        <begin position="333"/>
        <end position="362"/>
    </location>
</feature>
<keyword evidence="7" id="KW-1185">Reference proteome</keyword>
<organism evidence="6 7">
    <name type="scientific">Methanohalarchaeum thermophilum</name>
    <dbReference type="NCBI Taxonomy" id="1903181"/>
    <lineage>
        <taxon>Archaea</taxon>
        <taxon>Methanobacteriati</taxon>
        <taxon>Methanobacteriota</taxon>
        <taxon>Methanonatronarchaeia</taxon>
        <taxon>Methanonatronarchaeales</taxon>
        <taxon>Methanonatronarchaeaceae</taxon>
        <taxon>Candidatus Methanohalarchaeum</taxon>
    </lineage>
</organism>
<sequence>MKIGLFLCNCKNLVEIKYKDIKGIEGIDVVELSENLCSEDGKNTVKKDIERNDLDHVIIGCPYPKDDYKTELELEPNKIHFLDVRDLTLIPHGEKSHKTTKKLVRAYKKKLELTEPDEEVDVELGDRLIFYATSSSDVVLAELLSDLFEVKLVIGKDVDEKIIESRLDVYKGQINKINGDLGDFRVEINQNRNIDFNKCNDCGKCKIICPQNAISDNLFIGDECDDCVKCLESCPTNAITLEDKKVTLRADQVVVGEKTEYETKDQFGIYDLDKQNAYKVIKEALSKRNGYSTLNKLDIKRDKCAAIGMGDLEGCSLCIDECPENAISISSENKIEFNLLECNYCGLCQSLCPLSVVEVKGSNNEIVLSQVDEVLKDNTGFFGSSLKKNVVIFSSPDYYEELISLGKETRDLPPVIPLKTSSKAITNSMVLGSILKGIDKVIVAGEVSNRLLLSKKILEKLDLEEHLKIIDKQNKDNLREKLWDIYNSAPKNSLKNTSKEIKSFENRSSFINFSQKLSKETGTDLGEFEEIEQPFAVISIDDGCTLCGACVNVCPTEALRKYKKEISFKHEDCINCGLCEKACPEDCLEIEQKLDFNDLKEKEIWKAEMIRCKNCGKPFMSKSAFKRVKDKLNGKKGVFQENERLEVMKYCEECKSKVALEKILGDKK</sequence>
<keyword evidence="1" id="KW-0004">4Fe-4S</keyword>
<dbReference type="STRING" id="1903181.BTN85_1139"/>
<keyword evidence="3" id="KW-0408">Iron</keyword>
<dbReference type="InParanoid" id="A0A1Q6DWF7"/>
<dbReference type="PANTHER" id="PTHR43687:SF1">
    <property type="entry name" value="FERREDOXIN III"/>
    <property type="match status" value="1"/>
</dbReference>
<protein>
    <submittedName>
        <fullName evidence="6">F420-reducing hydrogenase delta subunit polyferredoxin</fullName>
    </submittedName>
</protein>
<name>A0A1Q6DWF7_METT1</name>
<evidence type="ECO:0000256" key="2">
    <source>
        <dbReference type="ARBA" id="ARBA00022723"/>
    </source>
</evidence>
<dbReference type="Gene3D" id="3.30.70.3270">
    <property type="match status" value="1"/>
</dbReference>
<dbReference type="GO" id="GO:0016491">
    <property type="term" value="F:oxidoreductase activity"/>
    <property type="evidence" value="ECO:0007669"/>
    <property type="project" value="UniProtKB-ARBA"/>
</dbReference>
<keyword evidence="4" id="KW-0411">Iron-sulfur</keyword>
<dbReference type="Gene3D" id="3.30.70.20">
    <property type="match status" value="3"/>
</dbReference>
<dbReference type="Proteomes" id="UP000185744">
    <property type="component" value="Unassembled WGS sequence"/>
</dbReference>
<dbReference type="GO" id="GO:0051539">
    <property type="term" value="F:4 iron, 4 sulfur cluster binding"/>
    <property type="evidence" value="ECO:0007669"/>
    <property type="project" value="UniProtKB-KW"/>
</dbReference>
<dbReference type="InterPro" id="IPR017900">
    <property type="entry name" value="4Fe4S_Fe_S_CS"/>
</dbReference>
<accession>A0A1Q6DWF7</accession>
<evidence type="ECO:0000313" key="6">
    <source>
        <dbReference type="EMBL" id="OKY78642.1"/>
    </source>
</evidence>
<dbReference type="EMBL" id="MSDW01000001">
    <property type="protein sequence ID" value="OKY78642.1"/>
    <property type="molecule type" value="Genomic_DNA"/>
</dbReference>
<feature type="domain" description="4Fe-4S ferredoxin-type" evidence="5">
    <location>
        <begin position="536"/>
        <end position="560"/>
    </location>
</feature>
<evidence type="ECO:0000256" key="4">
    <source>
        <dbReference type="ARBA" id="ARBA00023014"/>
    </source>
</evidence>
<evidence type="ECO:0000313" key="7">
    <source>
        <dbReference type="Proteomes" id="UP000185744"/>
    </source>
</evidence>
<feature type="domain" description="4Fe-4S ferredoxin-type" evidence="5">
    <location>
        <begin position="303"/>
        <end position="332"/>
    </location>
</feature>
<dbReference type="PANTHER" id="PTHR43687">
    <property type="entry name" value="ADENYLYLSULFATE REDUCTASE, BETA SUBUNIT"/>
    <property type="match status" value="1"/>
</dbReference>
<dbReference type="Pfam" id="PF12838">
    <property type="entry name" value="Fer4_7"/>
    <property type="match status" value="1"/>
</dbReference>
<feature type="domain" description="4Fe-4S ferredoxin-type" evidence="5">
    <location>
        <begin position="190"/>
        <end position="219"/>
    </location>
</feature>
<feature type="domain" description="4Fe-4S ferredoxin-type" evidence="5">
    <location>
        <begin position="564"/>
        <end position="593"/>
    </location>
</feature>
<reference evidence="6" key="1">
    <citation type="submission" date="2016-12" db="EMBL/GenBank/DDBJ databases">
        <title>Discovery of methanogenic haloarchaea.</title>
        <authorList>
            <person name="Sorokin D.Y."/>
            <person name="Makarova K.S."/>
            <person name="Abbas B."/>
            <person name="Ferrer M."/>
            <person name="Golyshin P.N."/>
        </authorList>
    </citation>
    <scope>NUCLEOTIDE SEQUENCE [LARGE SCALE GENOMIC DNA]</scope>
    <source>
        <strain evidence="6">HMET1</strain>
    </source>
</reference>
<dbReference type="InterPro" id="IPR017896">
    <property type="entry name" value="4Fe4S_Fe-S-bd"/>
</dbReference>
<dbReference type="InterPro" id="IPR050572">
    <property type="entry name" value="Fe-S_Ferredoxin"/>
</dbReference>
<comment type="caution">
    <text evidence="6">The sequence shown here is derived from an EMBL/GenBank/DDBJ whole genome shotgun (WGS) entry which is preliminary data.</text>
</comment>
<gene>
    <name evidence="6" type="ORF">BTN85_1139</name>
</gene>
<dbReference type="PROSITE" id="PS51379">
    <property type="entry name" value="4FE4S_FER_2"/>
    <property type="match status" value="6"/>
</dbReference>
<dbReference type="Pfam" id="PF13237">
    <property type="entry name" value="Fer4_10"/>
    <property type="match status" value="1"/>
</dbReference>